<dbReference type="Proteomes" id="UP001212152">
    <property type="component" value="Unassembled WGS sequence"/>
</dbReference>
<keyword evidence="9" id="KW-0238">DNA-binding</keyword>
<feature type="compositionally biased region" description="Polar residues" evidence="10">
    <location>
        <begin position="497"/>
        <end position="506"/>
    </location>
</feature>
<dbReference type="PRINTS" id="PR00853">
    <property type="entry name" value="XPGRADSUPER"/>
</dbReference>
<dbReference type="GO" id="GO:0006298">
    <property type="term" value="P:mismatch repair"/>
    <property type="evidence" value="ECO:0007669"/>
    <property type="project" value="TreeGrafter"/>
</dbReference>
<dbReference type="SUPFAM" id="SSF47807">
    <property type="entry name" value="5' to 3' exonuclease, C-terminal subdomain"/>
    <property type="match status" value="1"/>
</dbReference>
<evidence type="ECO:0000313" key="14">
    <source>
        <dbReference type="Proteomes" id="UP001212152"/>
    </source>
</evidence>
<feature type="compositionally biased region" description="Low complexity" evidence="10">
    <location>
        <begin position="422"/>
        <end position="441"/>
    </location>
</feature>
<accession>A0AAD5TN45</accession>
<dbReference type="InterPro" id="IPR036279">
    <property type="entry name" value="5-3_exonuclease_C_sf"/>
</dbReference>
<evidence type="ECO:0000313" key="13">
    <source>
        <dbReference type="EMBL" id="KAJ3180067.1"/>
    </source>
</evidence>
<dbReference type="Gene3D" id="1.10.150.20">
    <property type="entry name" value="5' to 3' exonuclease, C-terminal subdomain"/>
    <property type="match status" value="1"/>
</dbReference>
<dbReference type="GO" id="GO:0017108">
    <property type="term" value="F:5'-flap endonuclease activity"/>
    <property type="evidence" value="ECO:0007669"/>
    <property type="project" value="TreeGrafter"/>
</dbReference>
<evidence type="ECO:0000256" key="1">
    <source>
        <dbReference type="ARBA" id="ARBA00004123"/>
    </source>
</evidence>
<keyword evidence="8 9" id="KW-0539">Nucleus</keyword>
<evidence type="ECO:0000256" key="2">
    <source>
        <dbReference type="ARBA" id="ARBA00022722"/>
    </source>
</evidence>
<evidence type="ECO:0000256" key="7">
    <source>
        <dbReference type="ARBA" id="ARBA00023204"/>
    </source>
</evidence>
<dbReference type="EC" id="3.1.-.-" evidence="9"/>
<keyword evidence="5 9" id="KW-0378">Hydrolase</keyword>
<dbReference type="EMBL" id="JADGJQ010000018">
    <property type="protein sequence ID" value="KAJ3180067.1"/>
    <property type="molecule type" value="Genomic_DNA"/>
</dbReference>
<dbReference type="GO" id="GO:0035312">
    <property type="term" value="F:5'-3' DNA exonuclease activity"/>
    <property type="evidence" value="ECO:0007669"/>
    <property type="project" value="UniProtKB-UniRule"/>
</dbReference>
<feature type="region of interest" description="Disordered" evidence="10">
    <location>
        <begin position="422"/>
        <end position="457"/>
    </location>
</feature>
<gene>
    <name evidence="13" type="primary">EXO1</name>
    <name evidence="13" type="ORF">HDU87_002291</name>
</gene>
<feature type="region of interest" description="Disordered" evidence="10">
    <location>
        <begin position="327"/>
        <end position="381"/>
    </location>
</feature>
<sequence length="649" mass="70944">MGIAGLLPFLKDIHRSVHLSNFKGKTIAVDSYVWLHRGAFACALELGTGQHTTKYVGYCMRMVDLLLSNDITPIMVFDGGVLPMKAPTERSRHRRREENKRKAHQLLQAGQKTKALECFQSSVDVTPHMAAALIKVLRARNIQCIVAPYEADAQIAYLLQQSLADAAISEDSDLLVFGCAVVLFKLEKEGDAVQICLDDFGAVKGMETWTHRRFRQMCIMSGCDYLESPSGIGLKKAHVMLKYKYAEEVMRNWKWGRAVNAPKCPDGYAEMFRMAELTFMHQRVYDPRTEQLVHLSPLPADLLEQAPMMEFLGPDVSPEQAKGVADGFLHPVTKRPLDGDSDRDADKENAISASAPPPPPRPAIWKPPSEPLSQLRRSHSAPMAKNYTRVLGNARPRVAQQPQTSKATTPLISQFFTAPSAMAAHDSQSSDASEQQACDAAVQKDSKSLPASPNSDCDLACAPRKRSFELAMPLRDNTNADEDSPLAAFRARAAEDVQSSVRSRSAITKVAPTAATPDRQRKRIKPLTVSNSAPAVLSPPAASLPAFKPPQAAEPKLATSVFAKGSVARGIGASLAAEPQRDEDVENSAPSSVPLTKPFPSLEQFRFSAESAAAGVERSTWSVSLTSSSSWFPRRPAARPLLTLPKRKD</sequence>
<dbReference type="InterPro" id="IPR029060">
    <property type="entry name" value="PIN-like_dom_sf"/>
</dbReference>
<feature type="region of interest" description="Disordered" evidence="10">
    <location>
        <begin position="614"/>
        <end position="649"/>
    </location>
</feature>
<dbReference type="PANTHER" id="PTHR11081:SF8">
    <property type="entry name" value="EXONUCLEASE 1"/>
    <property type="match status" value="1"/>
</dbReference>
<feature type="domain" description="XPG N-terminal" evidence="12">
    <location>
        <begin position="1"/>
        <end position="99"/>
    </location>
</feature>
<dbReference type="Gene3D" id="3.40.50.1010">
    <property type="entry name" value="5'-nuclease"/>
    <property type="match status" value="1"/>
</dbReference>
<proteinExistence type="inferred from homology"/>
<evidence type="ECO:0000259" key="12">
    <source>
        <dbReference type="SMART" id="SM00485"/>
    </source>
</evidence>
<dbReference type="GO" id="GO:0003677">
    <property type="term" value="F:DNA binding"/>
    <property type="evidence" value="ECO:0007669"/>
    <property type="project" value="UniProtKB-UniRule"/>
</dbReference>
<name>A0AAD5TN45_9FUNG</name>
<dbReference type="AlphaFoldDB" id="A0AAD5TN45"/>
<comment type="subcellular location">
    <subcellularLocation>
        <location evidence="1 9">Nucleus</location>
    </subcellularLocation>
</comment>
<keyword evidence="9" id="KW-0267">Excision nuclease</keyword>
<keyword evidence="7 9" id="KW-0234">DNA repair</keyword>
<dbReference type="InterPro" id="IPR006085">
    <property type="entry name" value="XPG_DNA_repair_N"/>
</dbReference>
<dbReference type="FunFam" id="1.10.150.20:FF:000011">
    <property type="entry name" value="exonuclease 1"/>
    <property type="match status" value="1"/>
</dbReference>
<dbReference type="Pfam" id="PF00752">
    <property type="entry name" value="XPG_N"/>
    <property type="match status" value="1"/>
</dbReference>
<evidence type="ECO:0000256" key="8">
    <source>
        <dbReference type="ARBA" id="ARBA00023242"/>
    </source>
</evidence>
<keyword evidence="9" id="KW-0228">DNA excision</keyword>
<feature type="compositionally biased region" description="Low complexity" evidence="10">
    <location>
        <begin position="619"/>
        <end position="631"/>
    </location>
</feature>
<feature type="compositionally biased region" description="Basic and acidic residues" evidence="10">
    <location>
        <begin position="335"/>
        <end position="349"/>
    </location>
</feature>
<dbReference type="GO" id="GO:0005634">
    <property type="term" value="C:nucleus"/>
    <property type="evidence" value="ECO:0007669"/>
    <property type="project" value="UniProtKB-SubCell"/>
</dbReference>
<keyword evidence="9" id="KW-0269">Exonuclease</keyword>
<keyword evidence="4 9" id="KW-0227">DNA damage</keyword>
<dbReference type="GO" id="GO:0046872">
    <property type="term" value="F:metal ion binding"/>
    <property type="evidence" value="ECO:0007669"/>
    <property type="project" value="UniProtKB-UniRule"/>
</dbReference>
<evidence type="ECO:0000256" key="6">
    <source>
        <dbReference type="ARBA" id="ARBA00022842"/>
    </source>
</evidence>
<comment type="caution">
    <text evidence="13">The sequence shown here is derived from an EMBL/GenBank/DDBJ whole genome shotgun (WGS) entry which is preliminary data.</text>
</comment>
<dbReference type="SMART" id="SM00484">
    <property type="entry name" value="XPGI"/>
    <property type="match status" value="1"/>
</dbReference>
<evidence type="ECO:0000259" key="11">
    <source>
        <dbReference type="SMART" id="SM00484"/>
    </source>
</evidence>
<dbReference type="PANTHER" id="PTHR11081">
    <property type="entry name" value="FLAP ENDONUCLEASE FAMILY MEMBER"/>
    <property type="match status" value="1"/>
</dbReference>
<dbReference type="GO" id="GO:0006310">
    <property type="term" value="P:DNA recombination"/>
    <property type="evidence" value="ECO:0007669"/>
    <property type="project" value="TreeGrafter"/>
</dbReference>
<keyword evidence="3 9" id="KW-0479">Metal-binding</keyword>
<dbReference type="InterPro" id="IPR006086">
    <property type="entry name" value="XPG-I_dom"/>
</dbReference>
<comment type="cofactor">
    <cofactor evidence="9">
        <name>Mg(2+)</name>
        <dbReference type="ChEBI" id="CHEBI:18420"/>
    </cofactor>
    <text evidence="9">Binds 2 magnesium ions per subunit. They probably participate in the reaction catalyzed by the enzyme. May bind an additional third magnesium ion after substrate binding.</text>
</comment>
<dbReference type="FunFam" id="3.40.50.1010:FF:000002">
    <property type="entry name" value="Exonuclease 1, putative"/>
    <property type="match status" value="1"/>
</dbReference>
<keyword evidence="6 9" id="KW-0460">Magnesium</keyword>
<dbReference type="InterPro" id="IPR006084">
    <property type="entry name" value="XPG/Rad2"/>
</dbReference>
<evidence type="ECO:0000256" key="3">
    <source>
        <dbReference type="ARBA" id="ARBA00022723"/>
    </source>
</evidence>
<organism evidence="13 14">
    <name type="scientific">Geranomyces variabilis</name>
    <dbReference type="NCBI Taxonomy" id="109894"/>
    <lineage>
        <taxon>Eukaryota</taxon>
        <taxon>Fungi</taxon>
        <taxon>Fungi incertae sedis</taxon>
        <taxon>Chytridiomycota</taxon>
        <taxon>Chytridiomycota incertae sedis</taxon>
        <taxon>Chytridiomycetes</taxon>
        <taxon>Spizellomycetales</taxon>
        <taxon>Powellomycetaceae</taxon>
        <taxon>Geranomyces</taxon>
    </lineage>
</organism>
<evidence type="ECO:0000256" key="4">
    <source>
        <dbReference type="ARBA" id="ARBA00022763"/>
    </source>
</evidence>
<feature type="region of interest" description="Disordered" evidence="10">
    <location>
        <begin position="573"/>
        <end position="598"/>
    </location>
</feature>
<keyword evidence="2 9" id="KW-0540">Nuclease</keyword>
<dbReference type="InterPro" id="IPR044752">
    <property type="entry name" value="PIN-like_EXO1"/>
</dbReference>
<comment type="similarity">
    <text evidence="9">Belongs to the XPG/RAD2 endonuclease family. EXO1 subfamily.</text>
</comment>
<dbReference type="Pfam" id="PF00867">
    <property type="entry name" value="XPG_I"/>
    <property type="match status" value="1"/>
</dbReference>
<protein>
    <recommendedName>
        <fullName evidence="9">Exonuclease 1</fullName>
        <ecNumber evidence="9">3.1.-.-</ecNumber>
    </recommendedName>
</protein>
<evidence type="ECO:0000256" key="10">
    <source>
        <dbReference type="SAM" id="MobiDB-lite"/>
    </source>
</evidence>
<reference evidence="13" key="1">
    <citation type="submission" date="2020-05" db="EMBL/GenBank/DDBJ databases">
        <title>Phylogenomic resolution of chytrid fungi.</title>
        <authorList>
            <person name="Stajich J.E."/>
            <person name="Amses K."/>
            <person name="Simmons R."/>
            <person name="Seto K."/>
            <person name="Myers J."/>
            <person name="Bonds A."/>
            <person name="Quandt C.A."/>
            <person name="Barry K."/>
            <person name="Liu P."/>
            <person name="Grigoriev I."/>
            <person name="Longcore J.E."/>
            <person name="James T.Y."/>
        </authorList>
    </citation>
    <scope>NUCLEOTIDE SEQUENCE</scope>
    <source>
        <strain evidence="13">JEL0379</strain>
    </source>
</reference>
<feature type="region of interest" description="Disordered" evidence="10">
    <location>
        <begin position="495"/>
        <end position="535"/>
    </location>
</feature>
<comment type="function">
    <text evidence="9">5'-&gt;3' double-stranded DNA exonuclease which may also possess a cryptic 3'-&gt;5' double-stranded DNA exonuclease activity. Functions in DNA mismatch repair.</text>
</comment>
<feature type="domain" description="XPG-I" evidence="11">
    <location>
        <begin position="138"/>
        <end position="209"/>
    </location>
</feature>
<evidence type="ECO:0000256" key="5">
    <source>
        <dbReference type="ARBA" id="ARBA00022801"/>
    </source>
</evidence>
<evidence type="ECO:0000256" key="9">
    <source>
        <dbReference type="RuleBase" id="RU910737"/>
    </source>
</evidence>
<dbReference type="SMART" id="SM00485">
    <property type="entry name" value="XPGN"/>
    <property type="match status" value="1"/>
</dbReference>
<dbReference type="CDD" id="cd09857">
    <property type="entry name" value="PIN_EXO1"/>
    <property type="match status" value="1"/>
</dbReference>
<keyword evidence="14" id="KW-1185">Reference proteome</keyword>
<dbReference type="SUPFAM" id="SSF88723">
    <property type="entry name" value="PIN domain-like"/>
    <property type="match status" value="1"/>
</dbReference>